<evidence type="ECO:0000313" key="9">
    <source>
        <dbReference type="EMBL" id="QMW22078.1"/>
    </source>
</evidence>
<dbReference type="NCBIfam" id="TIGR01181">
    <property type="entry name" value="dTDP_gluc_dehyt"/>
    <property type="match status" value="1"/>
</dbReference>
<dbReference type="Proteomes" id="UP000515292">
    <property type="component" value="Chromosome"/>
</dbReference>
<keyword evidence="10" id="KW-1185">Reference proteome</keyword>
<name>A0A7G5IFD6_9SPHN</name>
<dbReference type="InterPro" id="IPR016040">
    <property type="entry name" value="NAD(P)-bd_dom"/>
</dbReference>
<gene>
    <name evidence="9" type="primary">rfbB</name>
    <name evidence="9" type="ORF">H3309_11960</name>
</gene>
<proteinExistence type="inferred from homology"/>
<dbReference type="KEGG" id="sand:H3309_11960"/>
<keyword evidence="5" id="KW-0520">NAD</keyword>
<evidence type="ECO:0000256" key="1">
    <source>
        <dbReference type="ARBA" id="ARBA00001539"/>
    </source>
</evidence>
<keyword evidence="6 7" id="KW-0456">Lyase</keyword>
<reference evidence="9 10" key="1">
    <citation type="submission" date="2020-07" db="EMBL/GenBank/DDBJ databases">
        <title>Complete genome sequence for Sandaracinobacter sp. M6.</title>
        <authorList>
            <person name="Tang Y."/>
            <person name="Liu Q."/>
            <person name="Guo Z."/>
            <person name="Lei P."/>
            <person name="Huang B."/>
        </authorList>
    </citation>
    <scope>NUCLEOTIDE SEQUENCE [LARGE SCALE GENOMIC DNA]</scope>
    <source>
        <strain evidence="9 10">M6</strain>
    </source>
</reference>
<evidence type="ECO:0000313" key="10">
    <source>
        <dbReference type="Proteomes" id="UP000515292"/>
    </source>
</evidence>
<dbReference type="EC" id="4.2.1.46" evidence="4 7"/>
<evidence type="ECO:0000256" key="5">
    <source>
        <dbReference type="ARBA" id="ARBA00023027"/>
    </source>
</evidence>
<organism evidence="9 10">
    <name type="scientific">Sandaracinobacteroides saxicola</name>
    <dbReference type="NCBI Taxonomy" id="2759707"/>
    <lineage>
        <taxon>Bacteria</taxon>
        <taxon>Pseudomonadati</taxon>
        <taxon>Pseudomonadota</taxon>
        <taxon>Alphaproteobacteria</taxon>
        <taxon>Sphingomonadales</taxon>
        <taxon>Sphingosinicellaceae</taxon>
        <taxon>Sandaracinobacteroides</taxon>
    </lineage>
</organism>
<dbReference type="PANTHER" id="PTHR43000">
    <property type="entry name" value="DTDP-D-GLUCOSE 4,6-DEHYDRATASE-RELATED"/>
    <property type="match status" value="1"/>
</dbReference>
<comment type="similarity">
    <text evidence="3 7">Belongs to the NAD(P)-dependent epimerase/dehydratase family. dTDP-glucose dehydratase subfamily.</text>
</comment>
<dbReference type="GO" id="GO:0009225">
    <property type="term" value="P:nucleotide-sugar metabolic process"/>
    <property type="evidence" value="ECO:0007669"/>
    <property type="project" value="InterPro"/>
</dbReference>
<evidence type="ECO:0000256" key="7">
    <source>
        <dbReference type="RuleBase" id="RU004473"/>
    </source>
</evidence>
<dbReference type="CDD" id="cd05246">
    <property type="entry name" value="dTDP_GD_SDR_e"/>
    <property type="match status" value="1"/>
</dbReference>
<comment type="catalytic activity">
    <reaction evidence="1 7">
        <text>dTDP-alpha-D-glucose = dTDP-4-dehydro-6-deoxy-alpha-D-glucose + H2O</text>
        <dbReference type="Rhea" id="RHEA:17221"/>
        <dbReference type="ChEBI" id="CHEBI:15377"/>
        <dbReference type="ChEBI" id="CHEBI:57477"/>
        <dbReference type="ChEBI" id="CHEBI:57649"/>
        <dbReference type="EC" id="4.2.1.46"/>
    </reaction>
</comment>
<dbReference type="AlphaFoldDB" id="A0A7G5IFD6"/>
<sequence>MTLLVTGGAGFIGSNFVHFHEARHPETPIVVLDALTYAGNRANLAGSNAHFVHGDIRDQALVETLLRDHAVTTLVHFAAESHVDRSILGPDAFIDTNIIGTHSLLKAARAVWLAGSGQPHRFHHVSTDEVYGSLGPQDPAFSETTPYAPNSPYSASKAASDHLVRAYHHTYGLQVTTSNCSNNYGPFHFPEKLIPLFILNALHGRNLPIYGDGQQVRDWLHVADHALGISLCLEKGTPGEVYNIGGGAEMANLAVIDTLCSAVDAAFAADPALAQRFPDAPAASGKPTASLKTFVTDRPGHDRRYAIDCTKIENALGYRATHSFETGFAATLAWYLANEPWWRAVMDGSYRDWVEANYATR</sequence>
<dbReference type="GO" id="GO:0008460">
    <property type="term" value="F:dTDP-glucose 4,6-dehydratase activity"/>
    <property type="evidence" value="ECO:0007669"/>
    <property type="project" value="UniProtKB-EC"/>
</dbReference>
<dbReference type="RefSeq" id="WP_182294923.1">
    <property type="nucleotide sequence ID" value="NZ_CP059851.1"/>
</dbReference>
<evidence type="ECO:0000256" key="2">
    <source>
        <dbReference type="ARBA" id="ARBA00001911"/>
    </source>
</evidence>
<dbReference type="EMBL" id="CP059851">
    <property type="protein sequence ID" value="QMW22078.1"/>
    <property type="molecule type" value="Genomic_DNA"/>
</dbReference>
<dbReference type="SUPFAM" id="SSF51735">
    <property type="entry name" value="NAD(P)-binding Rossmann-fold domains"/>
    <property type="match status" value="1"/>
</dbReference>
<evidence type="ECO:0000259" key="8">
    <source>
        <dbReference type="Pfam" id="PF16363"/>
    </source>
</evidence>
<dbReference type="Gene3D" id="3.90.25.10">
    <property type="entry name" value="UDP-galactose 4-epimerase, domain 1"/>
    <property type="match status" value="1"/>
</dbReference>
<dbReference type="Gene3D" id="3.40.50.720">
    <property type="entry name" value="NAD(P)-binding Rossmann-like Domain"/>
    <property type="match status" value="1"/>
</dbReference>
<accession>A0A7G5IFD6</accession>
<evidence type="ECO:0000256" key="3">
    <source>
        <dbReference type="ARBA" id="ARBA00008178"/>
    </source>
</evidence>
<feature type="domain" description="NAD(P)-binding" evidence="8">
    <location>
        <begin position="4"/>
        <end position="329"/>
    </location>
</feature>
<dbReference type="InterPro" id="IPR036291">
    <property type="entry name" value="NAD(P)-bd_dom_sf"/>
</dbReference>
<evidence type="ECO:0000256" key="6">
    <source>
        <dbReference type="ARBA" id="ARBA00023239"/>
    </source>
</evidence>
<dbReference type="InterPro" id="IPR005888">
    <property type="entry name" value="dTDP_Gluc_deHydtase"/>
</dbReference>
<dbReference type="Pfam" id="PF16363">
    <property type="entry name" value="GDP_Man_Dehyd"/>
    <property type="match status" value="1"/>
</dbReference>
<protein>
    <recommendedName>
        <fullName evidence="4 7">dTDP-glucose 4,6-dehydratase</fullName>
        <ecNumber evidence="4 7">4.2.1.46</ecNumber>
    </recommendedName>
</protein>
<evidence type="ECO:0000256" key="4">
    <source>
        <dbReference type="ARBA" id="ARBA00011990"/>
    </source>
</evidence>
<comment type="cofactor">
    <cofactor evidence="2 7">
        <name>NAD(+)</name>
        <dbReference type="ChEBI" id="CHEBI:57540"/>
    </cofactor>
</comment>